<dbReference type="Proteomes" id="UP000887579">
    <property type="component" value="Unplaced"/>
</dbReference>
<dbReference type="WBParaSite" id="ES5_v2.g24077.t1">
    <property type="protein sequence ID" value="ES5_v2.g24077.t1"/>
    <property type="gene ID" value="ES5_v2.g24077"/>
</dbReference>
<reference evidence="2" key="1">
    <citation type="submission" date="2022-11" db="UniProtKB">
        <authorList>
            <consortium name="WormBaseParasite"/>
        </authorList>
    </citation>
    <scope>IDENTIFICATION</scope>
</reference>
<organism evidence="1 2">
    <name type="scientific">Panagrolaimus sp. ES5</name>
    <dbReference type="NCBI Taxonomy" id="591445"/>
    <lineage>
        <taxon>Eukaryota</taxon>
        <taxon>Metazoa</taxon>
        <taxon>Ecdysozoa</taxon>
        <taxon>Nematoda</taxon>
        <taxon>Chromadorea</taxon>
        <taxon>Rhabditida</taxon>
        <taxon>Tylenchina</taxon>
        <taxon>Panagrolaimomorpha</taxon>
        <taxon>Panagrolaimoidea</taxon>
        <taxon>Panagrolaimidae</taxon>
        <taxon>Panagrolaimus</taxon>
    </lineage>
</organism>
<evidence type="ECO:0000313" key="1">
    <source>
        <dbReference type="Proteomes" id="UP000887579"/>
    </source>
</evidence>
<proteinExistence type="predicted"/>
<name>A0AC34G3E2_9BILA</name>
<protein>
    <submittedName>
        <fullName evidence="2">Uncharacterized protein</fullName>
    </submittedName>
</protein>
<evidence type="ECO:0000313" key="2">
    <source>
        <dbReference type="WBParaSite" id="ES5_v2.g24077.t1"/>
    </source>
</evidence>
<accession>A0AC34G3E2</accession>
<sequence>MHIDCEEHNNNVQRWPQPPNPIGTIVTVEYDQHDVDEMKAKENANFFLLDEALENLEVKMDDINQLCENADDFVKLEINLESKIGELDSDLTEIQRMPTHYSREYQRKENSIKSYYKVLGSLRKKQEQLFILQNEKDNVAIEKLHQTLEEKDLQIQQLQRQLSELQLQKKQ</sequence>